<dbReference type="Pfam" id="PF12867">
    <property type="entry name" value="DinB_2"/>
    <property type="match status" value="1"/>
</dbReference>
<keyword evidence="3" id="KW-1185">Reference proteome</keyword>
<evidence type="ECO:0000259" key="1">
    <source>
        <dbReference type="Pfam" id="PF12867"/>
    </source>
</evidence>
<feature type="domain" description="DinB-like" evidence="1">
    <location>
        <begin position="31"/>
        <end position="164"/>
    </location>
</feature>
<organism evidence="2 3">
    <name type="scientific">Mucilaginibacter glaciei</name>
    <dbReference type="NCBI Taxonomy" id="2772109"/>
    <lineage>
        <taxon>Bacteria</taxon>
        <taxon>Pseudomonadati</taxon>
        <taxon>Bacteroidota</taxon>
        <taxon>Sphingobacteriia</taxon>
        <taxon>Sphingobacteriales</taxon>
        <taxon>Sphingobacteriaceae</taxon>
        <taxon>Mucilaginibacter</taxon>
    </lineage>
</organism>
<reference evidence="2" key="1">
    <citation type="submission" date="2020-09" db="EMBL/GenBank/DDBJ databases">
        <title>Novel species of Mucilaginibacter isolated from a glacier on the Tibetan Plateau.</title>
        <authorList>
            <person name="Liu Q."/>
            <person name="Xin Y.-H."/>
        </authorList>
    </citation>
    <scope>NUCLEOTIDE SEQUENCE</scope>
    <source>
        <strain evidence="2">ZB1P21</strain>
    </source>
</reference>
<proteinExistence type="predicted"/>
<dbReference type="EMBL" id="JACWMX010000004">
    <property type="protein sequence ID" value="MBD1393645.1"/>
    <property type="molecule type" value="Genomic_DNA"/>
</dbReference>
<comment type="caution">
    <text evidence="2">The sequence shown here is derived from an EMBL/GenBank/DDBJ whole genome shotgun (WGS) entry which is preliminary data.</text>
</comment>
<evidence type="ECO:0000313" key="2">
    <source>
        <dbReference type="EMBL" id="MBD1393645.1"/>
    </source>
</evidence>
<protein>
    <submittedName>
        <fullName evidence="2">DinB family protein</fullName>
    </submittedName>
</protein>
<dbReference type="RefSeq" id="WP_191163384.1">
    <property type="nucleotide sequence ID" value="NZ_JACWMX010000004.1"/>
</dbReference>
<gene>
    <name evidence="2" type="ORF">IDJ76_11110</name>
</gene>
<dbReference type="InterPro" id="IPR024775">
    <property type="entry name" value="DinB-like"/>
</dbReference>
<dbReference type="AlphaFoldDB" id="A0A926NTF3"/>
<name>A0A926NTF3_9SPHI</name>
<dbReference type="Proteomes" id="UP000619078">
    <property type="component" value="Unassembled WGS sequence"/>
</dbReference>
<accession>A0A926NTF3</accession>
<dbReference type="InterPro" id="IPR034660">
    <property type="entry name" value="DinB/YfiT-like"/>
</dbReference>
<dbReference type="Gene3D" id="1.20.120.450">
    <property type="entry name" value="dinb family like domain"/>
    <property type="match status" value="1"/>
</dbReference>
<dbReference type="SUPFAM" id="SSF109854">
    <property type="entry name" value="DinB/YfiT-like putative metalloenzymes"/>
    <property type="match status" value="1"/>
</dbReference>
<evidence type="ECO:0000313" key="3">
    <source>
        <dbReference type="Proteomes" id="UP000619078"/>
    </source>
</evidence>
<sequence>MINRPQPDEYQAYAETYVSKVPQGADVMELLEQLQTTTYNLFSNFTEEQGSYAYADGKWTIKQVLGHMIDTERVFAFRALCFSRENAVLPGFDQDVYVDNTDFNARSIQSLAAEFRTVRESTLYLFGSFSLQQLDRLGTANNHPVSVKALVYICAGHELHHLQILKEKYL</sequence>